<reference evidence="1 2" key="1">
    <citation type="journal article" date="2014" name="Nature">
        <title>The genome of the recently domesticated crop plant sugar beet (Beta vulgaris).</title>
        <authorList>
            <person name="Dohm J.C."/>
            <person name="Minoche A.E."/>
            <person name="Holtgrawe D."/>
            <person name="Capella-Gutierrez S."/>
            <person name="Zakrzewski F."/>
            <person name="Tafer H."/>
            <person name="Rupp O."/>
            <person name="Sorensen T.R."/>
            <person name="Stracke R."/>
            <person name="Reinhardt R."/>
            <person name="Goesmann A."/>
            <person name="Kraft T."/>
            <person name="Schulz B."/>
            <person name="Stadler P.F."/>
            <person name="Schmidt T."/>
            <person name="Gabaldon T."/>
            <person name="Lehrach H."/>
            <person name="Weisshaar B."/>
            <person name="Himmelbauer H."/>
        </authorList>
    </citation>
    <scope>NUCLEOTIDE SEQUENCE [LARGE SCALE GENOMIC DNA]</scope>
    <source>
        <tissue evidence="1">Taproot</tissue>
    </source>
</reference>
<dbReference type="Gramene" id="KMS96720">
    <property type="protein sequence ID" value="KMS96720"/>
    <property type="gene ID" value="BVRB_8g200250"/>
</dbReference>
<organism evidence="1 2">
    <name type="scientific">Beta vulgaris subsp. vulgaris</name>
    <name type="common">Beet</name>
    <dbReference type="NCBI Taxonomy" id="3555"/>
    <lineage>
        <taxon>Eukaryota</taxon>
        <taxon>Viridiplantae</taxon>
        <taxon>Streptophyta</taxon>
        <taxon>Embryophyta</taxon>
        <taxon>Tracheophyta</taxon>
        <taxon>Spermatophyta</taxon>
        <taxon>Magnoliopsida</taxon>
        <taxon>eudicotyledons</taxon>
        <taxon>Gunneridae</taxon>
        <taxon>Pentapetalae</taxon>
        <taxon>Caryophyllales</taxon>
        <taxon>Chenopodiaceae</taxon>
        <taxon>Betoideae</taxon>
        <taxon>Beta</taxon>
    </lineage>
</organism>
<comment type="caution">
    <text evidence="1">The sequence shown here is derived from an EMBL/GenBank/DDBJ whole genome shotgun (WGS) entry which is preliminary data.</text>
</comment>
<proteinExistence type="predicted"/>
<accession>A0A7G2RM32</accession>
<sequence>MKSFPLPFTFKELVVFPKSITTKYFITDGQLQDSRSTLLLTLLQFG</sequence>
<evidence type="ECO:0000313" key="2">
    <source>
        <dbReference type="Proteomes" id="UP000035740"/>
    </source>
</evidence>
<protein>
    <submittedName>
        <fullName evidence="1">Uncharacterized protein</fullName>
    </submittedName>
</protein>
<evidence type="ECO:0000313" key="1">
    <source>
        <dbReference type="EMBL" id="KMS96720.1"/>
    </source>
</evidence>
<gene>
    <name evidence="1" type="ORF">BVRB_8g200250</name>
</gene>
<keyword evidence="2" id="KW-1185">Reference proteome</keyword>
<name>A0A7G2RM32_BETVV</name>
<dbReference type="EMBL" id="KQ090362">
    <property type="protein sequence ID" value="KMS96720.1"/>
    <property type="molecule type" value="Genomic_DNA"/>
</dbReference>
<dbReference type="Proteomes" id="UP000035740">
    <property type="component" value="Unassembled WGS sequence"/>
</dbReference>
<dbReference type="AlphaFoldDB" id="A0A7G2RM32"/>